<feature type="transmembrane region" description="Helical" evidence="1">
    <location>
        <begin position="103"/>
        <end position="121"/>
    </location>
</feature>
<dbReference type="EMBL" id="PDYF01000008">
    <property type="protein sequence ID" value="PHU35723.1"/>
    <property type="molecule type" value="Genomic_DNA"/>
</dbReference>
<organism evidence="2 3">
    <name type="scientific">Pseudobutyrivibrio ruminis</name>
    <dbReference type="NCBI Taxonomy" id="46206"/>
    <lineage>
        <taxon>Bacteria</taxon>
        <taxon>Bacillati</taxon>
        <taxon>Bacillota</taxon>
        <taxon>Clostridia</taxon>
        <taxon>Lachnospirales</taxon>
        <taxon>Lachnospiraceae</taxon>
        <taxon>Pseudobutyrivibrio</taxon>
    </lineage>
</organism>
<dbReference type="RefSeq" id="WP_090155092.1">
    <property type="nucleotide sequence ID" value="NZ_PDYF01000008.1"/>
</dbReference>
<evidence type="ECO:0000313" key="3">
    <source>
        <dbReference type="Proteomes" id="UP000225889"/>
    </source>
</evidence>
<keyword evidence="1" id="KW-0472">Membrane</keyword>
<feature type="transmembrane region" description="Helical" evidence="1">
    <location>
        <begin position="64"/>
        <end position="83"/>
    </location>
</feature>
<reference evidence="2 3" key="2">
    <citation type="submission" date="2017-10" db="EMBL/GenBank/DDBJ databases">
        <authorList>
            <person name="Banno H."/>
            <person name="Chua N.-H."/>
        </authorList>
    </citation>
    <scope>NUCLEOTIDE SEQUENCE [LARGE SCALE GENOMIC DNA]</scope>
    <source>
        <strain evidence="2 3">JK626</strain>
    </source>
</reference>
<dbReference type="AlphaFoldDB" id="A0A2G3DXX3"/>
<keyword evidence="1" id="KW-1133">Transmembrane helix</keyword>
<name>A0A2G3DXX3_9FIRM</name>
<dbReference type="Proteomes" id="UP000225889">
    <property type="component" value="Unassembled WGS sequence"/>
</dbReference>
<comment type="caution">
    <text evidence="2">The sequence shown here is derived from an EMBL/GenBank/DDBJ whole genome shotgun (WGS) entry which is preliminary data.</text>
</comment>
<gene>
    <name evidence="2" type="ORF">CSX01_03725</name>
</gene>
<keyword evidence="1" id="KW-0812">Transmembrane</keyword>
<feature type="transmembrane region" description="Helical" evidence="1">
    <location>
        <begin position="35"/>
        <end position="57"/>
    </location>
</feature>
<proteinExistence type="predicted"/>
<accession>A0A2G3DXX3</accession>
<sequence>MNNFLYGIIDIITYFHTYFLSLNDSYEANFTDKQLHFIVIGVIGMIMIFIVHPLFTLLAKSGHVLAISWIYVFTLIILLTFAIEIGQKVTHTGVMDFNDIVFGVWGFMLMFLIFAVVRGIIKGIIKLIRNR</sequence>
<evidence type="ECO:0000256" key="1">
    <source>
        <dbReference type="SAM" id="Phobius"/>
    </source>
</evidence>
<protein>
    <submittedName>
        <fullName evidence="2">Uncharacterized protein</fullName>
    </submittedName>
</protein>
<reference evidence="2 3" key="1">
    <citation type="submission" date="2017-10" db="EMBL/GenBank/DDBJ databases">
        <title>Resolving the taxonomy of Roseburia spp., Eubacterium rectale and Agathobacter spp. through phylogenomic analysis.</title>
        <authorList>
            <person name="Sheridan P.O."/>
            <person name="Walker A.W."/>
            <person name="Duncan S.H."/>
            <person name="Scott K.P."/>
            <person name="Toole P.W.O."/>
            <person name="Luis P."/>
            <person name="Flint H.J."/>
        </authorList>
    </citation>
    <scope>NUCLEOTIDE SEQUENCE [LARGE SCALE GENOMIC DNA]</scope>
    <source>
        <strain evidence="2 3">JK626</strain>
    </source>
</reference>
<evidence type="ECO:0000313" key="2">
    <source>
        <dbReference type="EMBL" id="PHU35723.1"/>
    </source>
</evidence>